<reference evidence="4" key="1">
    <citation type="submission" date="2019-07" db="EMBL/GenBank/DDBJ databases">
        <title>Bacillus alkalisoli sp. nov. isolated from saline soil.</title>
        <authorList>
            <person name="Sun J.-Q."/>
            <person name="Xu L."/>
        </authorList>
    </citation>
    <scope>NUCLEOTIDE SEQUENCE [LARGE SCALE GENOMIC DNA]</scope>
    <source>
        <strain evidence="4">M4U3P1</strain>
    </source>
</reference>
<dbReference type="EMBL" id="CP041372">
    <property type="protein sequence ID" value="QKS71020.1"/>
    <property type="molecule type" value="Genomic_DNA"/>
</dbReference>
<comment type="function">
    <text evidence="1">Required for complete septum migration and engulfment of the forespore compartment during sporulation. Required for stabilizing and recruiting of SpoIIP to the septal membrane.</text>
</comment>
<keyword evidence="1 2" id="KW-0812">Transmembrane</keyword>
<name>A0A859FDR3_9BACI</name>
<organism evidence="3 4">
    <name type="scientific">Paenalkalicoccus suaedae</name>
    <dbReference type="NCBI Taxonomy" id="2592382"/>
    <lineage>
        <taxon>Bacteria</taxon>
        <taxon>Bacillati</taxon>
        <taxon>Bacillota</taxon>
        <taxon>Bacilli</taxon>
        <taxon>Bacillales</taxon>
        <taxon>Bacillaceae</taxon>
        <taxon>Paenalkalicoccus</taxon>
    </lineage>
</organism>
<evidence type="ECO:0000256" key="1">
    <source>
        <dbReference type="PIRNR" id="PIRNR038973"/>
    </source>
</evidence>
<feature type="transmembrane region" description="Helical" evidence="2">
    <location>
        <begin position="66"/>
        <end position="93"/>
    </location>
</feature>
<feature type="transmembrane region" description="Helical" evidence="2">
    <location>
        <begin position="100"/>
        <end position="121"/>
    </location>
</feature>
<keyword evidence="2" id="KW-1133">Transmembrane helix</keyword>
<evidence type="ECO:0000313" key="3">
    <source>
        <dbReference type="EMBL" id="QKS71020.1"/>
    </source>
</evidence>
<comment type="subcellular location">
    <subcellularLocation>
        <location evidence="1">Cell membrane</location>
        <topology evidence="1">Multi-pass membrane protein</topology>
    </subcellularLocation>
    <text evidence="1">Localizes to the sporulation septum and to the second division site within the mother cell. Before the start of engulfment localizes to the septal midpoint, then spreads throughout the septum prior to becoming enriched at the leading edge of the engulfing membrane, where it remains until the completion of membrane migration. Some remain partially trapped at the septum during engulfment and upon completion of engulfment become dispersed in the outer forespore membrane. Localization of the MPD complex to the septal membrane is dependent on SpoIIB.</text>
</comment>
<dbReference type="NCBIfam" id="TIGR02831">
    <property type="entry name" value="spo_II_M"/>
    <property type="match status" value="1"/>
</dbReference>
<comment type="subunit">
    <text evidence="1">Component of the MPD complex composed of SpoIIM, SpoIIP and SpoIID.</text>
</comment>
<feature type="transmembrane region" description="Helical" evidence="2">
    <location>
        <begin position="165"/>
        <end position="182"/>
    </location>
</feature>
<proteinExistence type="predicted"/>
<feature type="transmembrane region" description="Helical" evidence="2">
    <location>
        <begin position="127"/>
        <end position="144"/>
    </location>
</feature>
<evidence type="ECO:0000256" key="2">
    <source>
        <dbReference type="SAM" id="Phobius"/>
    </source>
</evidence>
<dbReference type="GO" id="GO:0005886">
    <property type="term" value="C:plasma membrane"/>
    <property type="evidence" value="ECO:0007669"/>
    <property type="project" value="UniProtKB-SubCell"/>
</dbReference>
<sequence length="199" mass="21878">MQELMQVKLLLLFLSGILLAGIVSGAVIVTSLSQDQVHYISQHVHSFFTEPATGSTIDLFKSSLSYYAKVILIIWLCGISILGAPIIILIIFLKGLTLGFSIGFFVLDQGVQGFALALAAVFPQNVFVVPVLLILSTGALFFTIRVCRHLLNKGYSTIHVYFRSYWMLFAGACVVCIVISIYESTLSTYLVQAIFNQLS</sequence>
<dbReference type="AlphaFoldDB" id="A0A859FDR3"/>
<gene>
    <name evidence="3" type="primary">spoIIM</name>
    <name evidence="3" type="ORF">FLK61_30345</name>
</gene>
<dbReference type="InterPro" id="IPR014196">
    <property type="entry name" value="SpoIIM"/>
</dbReference>
<dbReference type="Proteomes" id="UP000318138">
    <property type="component" value="Chromosome"/>
</dbReference>
<keyword evidence="4" id="KW-1185">Reference proteome</keyword>
<dbReference type="PIRSF" id="PIRSF038973">
    <property type="entry name" value="SpoIIM"/>
    <property type="match status" value="1"/>
</dbReference>
<dbReference type="KEGG" id="psua:FLK61_30345"/>
<accession>A0A859FDR3</accession>
<keyword evidence="1 2" id="KW-0472">Membrane</keyword>
<dbReference type="GO" id="GO:0030435">
    <property type="term" value="P:sporulation resulting in formation of a cellular spore"/>
    <property type="evidence" value="ECO:0007669"/>
    <property type="project" value="UniProtKB-KW"/>
</dbReference>
<dbReference type="RefSeq" id="WP_176009057.1">
    <property type="nucleotide sequence ID" value="NZ_CP041372.2"/>
</dbReference>
<keyword evidence="1" id="KW-1003">Cell membrane</keyword>
<protein>
    <recommendedName>
        <fullName evidence="1">Stage II sporulation protein M</fullName>
    </recommendedName>
</protein>
<keyword evidence="1" id="KW-0749">Sporulation</keyword>
<evidence type="ECO:0000313" key="4">
    <source>
        <dbReference type="Proteomes" id="UP000318138"/>
    </source>
</evidence>
<dbReference type="InterPro" id="IPR002798">
    <property type="entry name" value="SpoIIM-like"/>
</dbReference>
<dbReference type="Pfam" id="PF01944">
    <property type="entry name" value="SpoIIM"/>
    <property type="match status" value="1"/>
</dbReference>